<comment type="caution">
    <text evidence="1">The sequence shown here is derived from an EMBL/GenBank/DDBJ whole genome shotgun (WGS) entry which is preliminary data.</text>
</comment>
<name>X1TWL7_9ZZZZ</name>
<gene>
    <name evidence="1" type="ORF">S12H4_17293</name>
</gene>
<accession>X1TWL7</accession>
<evidence type="ECO:0000313" key="1">
    <source>
        <dbReference type="EMBL" id="GAI84424.1"/>
    </source>
</evidence>
<reference evidence="1" key="1">
    <citation type="journal article" date="2014" name="Front. Microbiol.">
        <title>High frequency of phylogenetically diverse reductive dehalogenase-homologous genes in deep subseafloor sedimentary metagenomes.</title>
        <authorList>
            <person name="Kawai M."/>
            <person name="Futagami T."/>
            <person name="Toyoda A."/>
            <person name="Takaki Y."/>
            <person name="Nishi S."/>
            <person name="Hori S."/>
            <person name="Arai W."/>
            <person name="Tsubouchi T."/>
            <person name="Morono Y."/>
            <person name="Uchiyama I."/>
            <person name="Ito T."/>
            <person name="Fujiyama A."/>
            <person name="Inagaki F."/>
            <person name="Takami H."/>
        </authorList>
    </citation>
    <scope>NUCLEOTIDE SEQUENCE</scope>
    <source>
        <strain evidence="1">Expedition CK06-06</strain>
    </source>
</reference>
<organism evidence="1">
    <name type="scientific">marine sediment metagenome</name>
    <dbReference type="NCBI Taxonomy" id="412755"/>
    <lineage>
        <taxon>unclassified sequences</taxon>
        <taxon>metagenomes</taxon>
        <taxon>ecological metagenomes</taxon>
    </lineage>
</organism>
<dbReference type="EMBL" id="BARW01008440">
    <property type="protein sequence ID" value="GAI84424.1"/>
    <property type="molecule type" value="Genomic_DNA"/>
</dbReference>
<feature type="non-terminal residue" evidence="1">
    <location>
        <position position="39"/>
    </location>
</feature>
<sequence>MENTAARKRKQVPEGYLIIGIDPHKKRHAAVAITQDFTT</sequence>
<protein>
    <submittedName>
        <fullName evidence="1">Uncharacterized protein</fullName>
    </submittedName>
</protein>
<proteinExistence type="predicted"/>
<dbReference type="AlphaFoldDB" id="X1TWL7"/>